<sequence>MPMSASTHDILVRQGYKLVEDDWDKQGRRTYLNDENADRAFLGVLERSLRSAGWTLDRAKLRSFVRPEGGEVIEIEPGGAETSGHFLHHMKALD</sequence>
<reference evidence="3" key="2">
    <citation type="submission" date="2020-05" db="EMBL/GenBank/DDBJ databases">
        <title>Complete genome sequence of Bradyrhizobium diazoefficiens XF10 isolated from soybean nodule.</title>
        <authorList>
            <person name="Noda R."/>
            <person name="Kakizaki K."/>
            <person name="Minamisawa K."/>
        </authorList>
    </citation>
    <scope>NUCLEOTIDE SEQUENCE</scope>
    <source>
        <strain evidence="3">XF10</strain>
    </source>
</reference>
<dbReference type="EMBL" id="AP023094">
    <property type="protein sequence ID" value="BCE48485.1"/>
    <property type="molecule type" value="Genomic_DNA"/>
</dbReference>
<evidence type="ECO:0000313" key="2">
    <source>
        <dbReference type="EMBL" id="BCE48485.1"/>
    </source>
</evidence>
<dbReference type="AlphaFoldDB" id="A0A810CXU8"/>
<dbReference type="EMBL" id="AP023091">
    <property type="protein sequence ID" value="BCE22220.1"/>
    <property type="molecule type" value="Genomic_DNA"/>
</dbReference>
<reference evidence="2" key="3">
    <citation type="submission" date="2020-05" db="EMBL/GenBank/DDBJ databases">
        <title>Complete genome sequence of Bradyrhizobium diazoefficiens XF4 isolated from soybean nodule.</title>
        <authorList>
            <person name="Noda R."/>
            <person name="Kakizaki K."/>
            <person name="Minamisawa K."/>
        </authorList>
    </citation>
    <scope>NUCLEOTIDE SEQUENCE</scope>
    <source>
        <strain evidence="2">XF4</strain>
    </source>
</reference>
<reference evidence="1" key="1">
    <citation type="submission" date="2020-05" db="EMBL/GenBank/DDBJ databases">
        <title>Complete genome sequence of Bradyrhizobium diazoefficiens XF1 isolated from soybean nodule.</title>
        <authorList>
            <person name="Noda R."/>
            <person name="Kakizaki K."/>
            <person name="Minamisawa K."/>
        </authorList>
    </citation>
    <scope>NUCLEOTIDE SEQUENCE</scope>
    <source>
        <strain evidence="1">XF1</strain>
    </source>
</reference>
<gene>
    <name evidence="3" type="ORF">XF10B_47990</name>
    <name evidence="1" type="ORF">XF1B_49010</name>
    <name evidence="2" type="ORF">XF4B_48340</name>
</gene>
<evidence type="ECO:0000313" key="3">
    <source>
        <dbReference type="EMBL" id="BCE92001.1"/>
    </source>
</evidence>
<accession>A0A810CXU8</accession>
<dbReference type="EMBL" id="AP023099">
    <property type="protein sequence ID" value="BCE92001.1"/>
    <property type="molecule type" value="Genomic_DNA"/>
</dbReference>
<evidence type="ECO:0000313" key="1">
    <source>
        <dbReference type="EMBL" id="BCE22220.1"/>
    </source>
</evidence>
<protein>
    <submittedName>
        <fullName evidence="3">Uncharacterized protein</fullName>
    </submittedName>
</protein>
<organism evidence="3">
    <name type="scientific">Bradyrhizobium diazoefficiens</name>
    <dbReference type="NCBI Taxonomy" id="1355477"/>
    <lineage>
        <taxon>Bacteria</taxon>
        <taxon>Pseudomonadati</taxon>
        <taxon>Pseudomonadota</taxon>
        <taxon>Alphaproteobacteria</taxon>
        <taxon>Hyphomicrobiales</taxon>
        <taxon>Nitrobacteraceae</taxon>
        <taxon>Bradyrhizobium</taxon>
    </lineage>
</organism>
<name>A0A810CXU8_9BRAD</name>
<proteinExistence type="predicted"/>